<organism evidence="9 10">
    <name type="scientific">Clarias magur</name>
    <name type="common">Asian catfish</name>
    <name type="synonym">Macropteronotus magur</name>
    <dbReference type="NCBI Taxonomy" id="1594786"/>
    <lineage>
        <taxon>Eukaryota</taxon>
        <taxon>Metazoa</taxon>
        <taxon>Chordata</taxon>
        <taxon>Craniata</taxon>
        <taxon>Vertebrata</taxon>
        <taxon>Euteleostomi</taxon>
        <taxon>Actinopterygii</taxon>
        <taxon>Neopterygii</taxon>
        <taxon>Teleostei</taxon>
        <taxon>Ostariophysi</taxon>
        <taxon>Siluriformes</taxon>
        <taxon>Clariidae</taxon>
        <taxon>Clarias</taxon>
    </lineage>
</organism>
<name>A0A8J4TJE2_CLAMG</name>
<comment type="subcellular location">
    <subcellularLocation>
        <location evidence="1">Cell membrane</location>
        <topology evidence="1">Multi-pass membrane protein</topology>
    </subcellularLocation>
</comment>
<dbReference type="GO" id="GO:0038023">
    <property type="term" value="F:signaling receptor activity"/>
    <property type="evidence" value="ECO:0007669"/>
    <property type="project" value="InterPro"/>
</dbReference>
<evidence type="ECO:0000256" key="2">
    <source>
        <dbReference type="ARBA" id="ARBA00022448"/>
    </source>
</evidence>
<evidence type="ECO:0000256" key="5">
    <source>
        <dbReference type="ARBA" id="ARBA00022989"/>
    </source>
</evidence>
<evidence type="ECO:0000256" key="8">
    <source>
        <dbReference type="SAM" id="Phobius"/>
    </source>
</evidence>
<feature type="transmembrane region" description="Helical" evidence="8">
    <location>
        <begin position="59"/>
        <end position="77"/>
    </location>
</feature>
<dbReference type="EMBL" id="QNUK01000566">
    <property type="protein sequence ID" value="KAF5891619.1"/>
    <property type="molecule type" value="Genomic_DNA"/>
</dbReference>
<evidence type="ECO:0000256" key="3">
    <source>
        <dbReference type="ARBA" id="ARBA00022475"/>
    </source>
</evidence>
<feature type="transmembrane region" description="Helical" evidence="8">
    <location>
        <begin position="147"/>
        <end position="167"/>
    </location>
</feature>
<feature type="transmembrane region" description="Helical" evidence="8">
    <location>
        <begin position="225"/>
        <end position="245"/>
    </location>
</feature>
<dbReference type="GO" id="GO:0034632">
    <property type="term" value="F:retinol transmembrane transporter activity"/>
    <property type="evidence" value="ECO:0007669"/>
    <property type="project" value="InterPro"/>
</dbReference>
<dbReference type="AlphaFoldDB" id="A0A8J4TJE2"/>
<dbReference type="InterPro" id="IPR026612">
    <property type="entry name" value="STRA6-like"/>
</dbReference>
<keyword evidence="4 8" id="KW-0812">Transmembrane</keyword>
<evidence type="ECO:0000256" key="7">
    <source>
        <dbReference type="ARBA" id="ARBA00023170"/>
    </source>
</evidence>
<keyword evidence="2" id="KW-0813">Transport</keyword>
<feature type="transmembrane region" description="Helical" evidence="8">
    <location>
        <begin position="115"/>
        <end position="135"/>
    </location>
</feature>
<sequence>MMYEDEDWPQNKSHDLPNLNITTHFFWAIIEPNVDKRVLRSLINITELNKQCELSSNNFLLLYLVPAVFILLLLSFVERRKNLHAFEKRFPCLRGRFGIVVPLDFMSSLENRWSYAFAFGATAPQIFGLFFGFINPFPYSPPRYLKAFVYLISSLEVGIVCQPFFVCLSTPHKILGGVLGLLYTLAWFVVQLWDIVWCKGSSTLDNENMFGFSLQYEWLFDAPNLLSLGFLFFRFGFMILNDVLFRLKKHSKKKEIKKHQYRYVQRLLTLPAVAAQKSWFQRKVYEWDPYFKFPNRIIATIVLSFFGLYM</sequence>
<dbReference type="PANTHER" id="PTHR21444">
    <property type="entry name" value="COILED-COIL DOMAIN-CONTAINING PROTEIN 180"/>
    <property type="match status" value="1"/>
</dbReference>
<dbReference type="PANTHER" id="PTHR21444:SF17">
    <property type="entry name" value="STIMULATED BY RETINOIC ACID GENE 6 PROTEIN-LIKE"/>
    <property type="match status" value="1"/>
</dbReference>
<protein>
    <submittedName>
        <fullName evidence="9">Stimulated by retinoic acid 6 protein-like</fullName>
    </submittedName>
</protein>
<evidence type="ECO:0000313" key="10">
    <source>
        <dbReference type="Proteomes" id="UP000727407"/>
    </source>
</evidence>
<keyword evidence="10" id="KW-1185">Reference proteome</keyword>
<evidence type="ECO:0000313" key="9">
    <source>
        <dbReference type="EMBL" id="KAF5891619.1"/>
    </source>
</evidence>
<dbReference type="OrthoDB" id="2376984at2759"/>
<reference evidence="9" key="1">
    <citation type="submission" date="2020-07" db="EMBL/GenBank/DDBJ databases">
        <title>Clarias magur genome sequencing, assembly and annotation.</title>
        <authorList>
            <person name="Kushwaha B."/>
            <person name="Kumar R."/>
            <person name="Das P."/>
            <person name="Joshi C.G."/>
            <person name="Kumar D."/>
            <person name="Nagpure N.S."/>
            <person name="Pandey M."/>
            <person name="Agarwal S."/>
            <person name="Srivastava S."/>
            <person name="Singh M."/>
            <person name="Sahoo L."/>
            <person name="Jayasankar P."/>
            <person name="Meher P.K."/>
            <person name="Koringa P.G."/>
            <person name="Iquebal M.A."/>
            <person name="Das S.P."/>
            <person name="Bit A."/>
            <person name="Patnaik S."/>
            <person name="Patel N."/>
            <person name="Shah T.M."/>
            <person name="Hinsu A."/>
            <person name="Jena J.K."/>
        </authorList>
    </citation>
    <scope>NUCLEOTIDE SEQUENCE</scope>
    <source>
        <strain evidence="9">CIFAMagur01</strain>
        <tissue evidence="9">Testis</tissue>
    </source>
</reference>
<keyword evidence="7" id="KW-0675">Receptor</keyword>
<evidence type="ECO:0000256" key="4">
    <source>
        <dbReference type="ARBA" id="ARBA00022692"/>
    </source>
</evidence>
<dbReference type="Pfam" id="PF14752">
    <property type="entry name" value="RBP_receptor"/>
    <property type="match status" value="1"/>
</dbReference>
<dbReference type="GO" id="GO:0071939">
    <property type="term" value="P:vitamin A import into cell"/>
    <property type="evidence" value="ECO:0007669"/>
    <property type="project" value="TreeGrafter"/>
</dbReference>
<dbReference type="GO" id="GO:0005886">
    <property type="term" value="C:plasma membrane"/>
    <property type="evidence" value="ECO:0007669"/>
    <property type="project" value="UniProtKB-SubCell"/>
</dbReference>
<keyword evidence="3" id="KW-1003">Cell membrane</keyword>
<dbReference type="Proteomes" id="UP000727407">
    <property type="component" value="Unassembled WGS sequence"/>
</dbReference>
<feature type="transmembrane region" description="Helical" evidence="8">
    <location>
        <begin position="174"/>
        <end position="193"/>
    </location>
</feature>
<comment type="caution">
    <text evidence="9">The sequence shown here is derived from an EMBL/GenBank/DDBJ whole genome shotgun (WGS) entry which is preliminary data.</text>
</comment>
<keyword evidence="6 8" id="KW-0472">Membrane</keyword>
<evidence type="ECO:0000256" key="6">
    <source>
        <dbReference type="ARBA" id="ARBA00023136"/>
    </source>
</evidence>
<evidence type="ECO:0000256" key="1">
    <source>
        <dbReference type="ARBA" id="ARBA00004651"/>
    </source>
</evidence>
<keyword evidence="5 8" id="KW-1133">Transmembrane helix</keyword>
<feature type="non-terminal residue" evidence="9">
    <location>
        <position position="310"/>
    </location>
</feature>
<accession>A0A8J4TJE2</accession>
<proteinExistence type="predicted"/>
<gene>
    <name evidence="9" type="ORF">DAT39_018684</name>
</gene>